<dbReference type="Proteomes" id="UP000324222">
    <property type="component" value="Unassembled WGS sequence"/>
</dbReference>
<organism evidence="1 2">
    <name type="scientific">Portunus trituberculatus</name>
    <name type="common">Swimming crab</name>
    <name type="synonym">Neptunus trituberculatus</name>
    <dbReference type="NCBI Taxonomy" id="210409"/>
    <lineage>
        <taxon>Eukaryota</taxon>
        <taxon>Metazoa</taxon>
        <taxon>Ecdysozoa</taxon>
        <taxon>Arthropoda</taxon>
        <taxon>Crustacea</taxon>
        <taxon>Multicrustacea</taxon>
        <taxon>Malacostraca</taxon>
        <taxon>Eumalacostraca</taxon>
        <taxon>Eucarida</taxon>
        <taxon>Decapoda</taxon>
        <taxon>Pleocyemata</taxon>
        <taxon>Brachyura</taxon>
        <taxon>Eubrachyura</taxon>
        <taxon>Portunoidea</taxon>
        <taxon>Portunidae</taxon>
        <taxon>Portuninae</taxon>
        <taxon>Portunus</taxon>
    </lineage>
</organism>
<dbReference type="AlphaFoldDB" id="A0A5B7GQ53"/>
<name>A0A5B7GQ53_PORTR</name>
<protein>
    <submittedName>
        <fullName evidence="1">Uncharacterized protein</fullName>
    </submittedName>
</protein>
<evidence type="ECO:0000313" key="1">
    <source>
        <dbReference type="EMBL" id="MPC59676.1"/>
    </source>
</evidence>
<accession>A0A5B7GQ53</accession>
<evidence type="ECO:0000313" key="2">
    <source>
        <dbReference type="Proteomes" id="UP000324222"/>
    </source>
</evidence>
<proteinExistence type="predicted"/>
<keyword evidence="2" id="KW-1185">Reference proteome</keyword>
<comment type="caution">
    <text evidence="1">The sequence shown here is derived from an EMBL/GenBank/DDBJ whole genome shotgun (WGS) entry which is preliminary data.</text>
</comment>
<gene>
    <name evidence="1" type="ORF">E2C01_053700</name>
</gene>
<sequence>MSYRFPAAALHITVCTITPLNKFADKSHRREKNASNNTGLNVMSTSDANCLRYARPAGVALVVRVTFARMSQLIM</sequence>
<reference evidence="1 2" key="1">
    <citation type="submission" date="2019-05" db="EMBL/GenBank/DDBJ databases">
        <title>Another draft genome of Portunus trituberculatus and its Hox gene families provides insights of decapod evolution.</title>
        <authorList>
            <person name="Jeong J.-H."/>
            <person name="Song I."/>
            <person name="Kim S."/>
            <person name="Choi T."/>
            <person name="Kim D."/>
            <person name="Ryu S."/>
            <person name="Kim W."/>
        </authorList>
    </citation>
    <scope>NUCLEOTIDE SEQUENCE [LARGE SCALE GENOMIC DNA]</scope>
    <source>
        <tissue evidence="1">Muscle</tissue>
    </source>
</reference>
<dbReference type="EMBL" id="VSRR010016778">
    <property type="protein sequence ID" value="MPC59676.1"/>
    <property type="molecule type" value="Genomic_DNA"/>
</dbReference>